<gene>
    <name evidence="6" type="primary">NLRC4</name>
    <name evidence="6" type="ORF">BLAG_LOCUS14005</name>
</gene>
<dbReference type="PROSITE" id="PS50017">
    <property type="entry name" value="DEATH_DOMAIN"/>
    <property type="match status" value="1"/>
</dbReference>
<dbReference type="Proteomes" id="UP000838412">
    <property type="component" value="Chromosome 2"/>
</dbReference>
<evidence type="ECO:0000256" key="2">
    <source>
        <dbReference type="ARBA" id="ARBA00022840"/>
    </source>
</evidence>
<dbReference type="InterPro" id="IPR000488">
    <property type="entry name" value="Death_dom"/>
</dbReference>
<dbReference type="SUPFAM" id="SSF52540">
    <property type="entry name" value="P-loop containing nucleoside triphosphate hydrolases"/>
    <property type="match status" value="1"/>
</dbReference>
<feature type="region of interest" description="Disordered" evidence="3">
    <location>
        <begin position="100"/>
        <end position="119"/>
    </location>
</feature>
<organism evidence="6 7">
    <name type="scientific">Branchiostoma lanceolatum</name>
    <name type="common">Common lancelet</name>
    <name type="synonym">Amphioxus lanceolatum</name>
    <dbReference type="NCBI Taxonomy" id="7740"/>
    <lineage>
        <taxon>Eukaryota</taxon>
        <taxon>Metazoa</taxon>
        <taxon>Chordata</taxon>
        <taxon>Cephalochordata</taxon>
        <taxon>Leptocardii</taxon>
        <taxon>Amphioxiformes</taxon>
        <taxon>Branchiostomatidae</taxon>
        <taxon>Branchiostoma</taxon>
    </lineage>
</organism>
<dbReference type="GO" id="GO:0007165">
    <property type="term" value="P:signal transduction"/>
    <property type="evidence" value="ECO:0007669"/>
    <property type="project" value="InterPro"/>
</dbReference>
<accession>A0A8J9ZHK9</accession>
<keyword evidence="1" id="KW-0547">Nucleotide-binding</keyword>
<dbReference type="PROSITE" id="PS50837">
    <property type="entry name" value="NACHT"/>
    <property type="match status" value="1"/>
</dbReference>
<dbReference type="SUPFAM" id="SSF47986">
    <property type="entry name" value="DEATH domain"/>
    <property type="match status" value="1"/>
</dbReference>
<dbReference type="Gene3D" id="3.80.10.10">
    <property type="entry name" value="Ribonuclease Inhibitor"/>
    <property type="match status" value="1"/>
</dbReference>
<evidence type="ECO:0000256" key="3">
    <source>
        <dbReference type="SAM" id="MobiDB-lite"/>
    </source>
</evidence>
<name>A0A8J9ZHK9_BRALA</name>
<dbReference type="InterPro" id="IPR032675">
    <property type="entry name" value="LRR_dom_sf"/>
</dbReference>
<dbReference type="Pfam" id="PF05729">
    <property type="entry name" value="NACHT"/>
    <property type="match status" value="1"/>
</dbReference>
<dbReference type="FunFam" id="1.10.533.10:FF:000095">
    <property type="entry name" value="Predicted protein"/>
    <property type="match status" value="1"/>
</dbReference>
<dbReference type="PANTHER" id="PTHR46312:SF2">
    <property type="entry name" value="NUCLEOTIDE-BINDING OLIGOMERIZATION DOMAIN-CONTAINING PROTEIN 2-LIKE"/>
    <property type="match status" value="1"/>
</dbReference>
<reference evidence="6" key="1">
    <citation type="submission" date="2022-01" db="EMBL/GenBank/DDBJ databases">
        <authorList>
            <person name="Braso-Vives M."/>
        </authorList>
    </citation>
    <scope>NUCLEOTIDE SEQUENCE</scope>
</reference>
<dbReference type="SUPFAM" id="SSF52047">
    <property type="entry name" value="RNI-like"/>
    <property type="match status" value="2"/>
</dbReference>
<dbReference type="CDD" id="cd01670">
    <property type="entry name" value="Death"/>
    <property type="match status" value="1"/>
</dbReference>
<dbReference type="GO" id="GO:0005524">
    <property type="term" value="F:ATP binding"/>
    <property type="evidence" value="ECO:0007669"/>
    <property type="project" value="UniProtKB-KW"/>
</dbReference>
<dbReference type="OrthoDB" id="120976at2759"/>
<dbReference type="Pfam" id="PF13516">
    <property type="entry name" value="LRR_6"/>
    <property type="match status" value="4"/>
</dbReference>
<dbReference type="InterPro" id="IPR007111">
    <property type="entry name" value="NACHT_NTPase"/>
</dbReference>
<evidence type="ECO:0000259" key="5">
    <source>
        <dbReference type="PROSITE" id="PS50837"/>
    </source>
</evidence>
<dbReference type="InterPro" id="IPR011029">
    <property type="entry name" value="DEATH-like_dom_sf"/>
</dbReference>
<dbReference type="EMBL" id="OV696687">
    <property type="protein sequence ID" value="CAH1254686.1"/>
    <property type="molecule type" value="Genomic_DNA"/>
</dbReference>
<evidence type="ECO:0000313" key="7">
    <source>
        <dbReference type="Proteomes" id="UP000838412"/>
    </source>
</evidence>
<dbReference type="AlphaFoldDB" id="A0A8J9ZHK9"/>
<dbReference type="Gene3D" id="3.40.50.300">
    <property type="entry name" value="P-loop containing nucleotide triphosphate hydrolases"/>
    <property type="match status" value="1"/>
</dbReference>
<evidence type="ECO:0000313" key="6">
    <source>
        <dbReference type="EMBL" id="CAH1254686.1"/>
    </source>
</evidence>
<proteinExistence type="predicted"/>
<evidence type="ECO:0000259" key="4">
    <source>
        <dbReference type="PROSITE" id="PS50017"/>
    </source>
</evidence>
<dbReference type="SMART" id="SM00368">
    <property type="entry name" value="LRR_RI"/>
    <property type="match status" value="7"/>
</dbReference>
<evidence type="ECO:0000256" key="1">
    <source>
        <dbReference type="ARBA" id="ARBA00022741"/>
    </source>
</evidence>
<dbReference type="Gene3D" id="1.10.533.10">
    <property type="entry name" value="Death Domain, Fas"/>
    <property type="match status" value="1"/>
</dbReference>
<protein>
    <submittedName>
        <fullName evidence="6">NLRC4 protein</fullName>
    </submittedName>
</protein>
<dbReference type="InterPro" id="IPR006553">
    <property type="entry name" value="Leu-rich_rpt_Cys-con_subtyp"/>
</dbReference>
<feature type="domain" description="NACHT" evidence="5">
    <location>
        <begin position="207"/>
        <end position="337"/>
    </location>
</feature>
<dbReference type="InterPro" id="IPR001611">
    <property type="entry name" value="Leu-rich_rpt"/>
</dbReference>
<sequence>MEQQGSDTGVRKYFFFIKEKISSDWKDLAFHLGFEKPDSDNIDGRNRDDKSRCMDLLEGWLKRNGERATIEVLMEALSEAKLQSTVDGLKNKYAELGKLQTSTSQQKRKEKKEGRTERAEDSLLDTFRESVKKYYELRLTTFKPLIWNDDFTLTLSDIFTELELIRGNRRTSPKESFSSVKEKGVKKLNSSDDLFNRSVTGRSTEPRCILIEGEAGGGKTTFLSKEALDAVSQKTELGRRHDIVLLIRLKEVREGETIEEMVWDQCVPETIEGVGQSKPTEFIRAILLRNEPRVLFLLDGYDELRPEARAATQAIPKLLSGRMYPNSTTVITSRPSAGVQQYARPDCRVNIVGFSPRHVKKYVHQYFTITEQTELALELIRTIDGNQLVTDLMHTPIFLTLVCLTWEEDPGMVFPGTMTGLYDDLLKCLTEKYFKREGANMPTEGITQDVADSILQLGKLALEALLRNETLLDLTEVERENVNWDLLSKLGVVSLEMSASKRHPRKQLNFSHKTMQEFLAGRYVAHALKSQDIVKLLQLTSISKALEHSNLLQFTCGCDSGAAQAVMKELCKLSYKELKDLQADQLDELDWKSPVPVTPEVKKSAETYRRFVLLCLGILNERKEPNVLHAVSRALRVMIINLKRHSRQHAALKYYLERIQSEDLPDRMILCISYGYVHDEVIQLLESTFVRSIPGLRLDLKIRDAPFSSPDQTARLVSVLKNIPGLRALGLLQTGLTPSSLQSLVQGFCHMSLLEELGLSHNPALGDAGMEVLQVGLSRVPHLAVLRLGEVGMTDVGMSSLAPNIMHLSGLRELNIRVNKIGYTRPESLTTVLSKFTAMQVLDLCDTCISATGMHKLVEALRQLTRLINLSIRDNNIGDPGLECLAEILPNLTAMKVLILMNTAISDRGTSGLVKALPHLVELQVLDVSGNRIGDSGIVSVVQTLCQPNSLDMEQNPSSEKSPTPPPNCNTTLRVLRIGFNKGVTGAGLERVAQLIGALPALTGLGMSGSLVKPAHLSGTAAMALAEALPRLPVLEWLYLQGISMKTAGFQAVAQAAAKHPTLERLVYSRRGVPQGADTSASCLKLF</sequence>
<dbReference type="PANTHER" id="PTHR46312">
    <property type="entry name" value="NACHT DOMAIN-CONTAINING PROTEIN"/>
    <property type="match status" value="1"/>
</dbReference>
<dbReference type="InterPro" id="IPR027417">
    <property type="entry name" value="P-loop_NTPase"/>
</dbReference>
<keyword evidence="2" id="KW-0067">ATP-binding</keyword>
<keyword evidence="7" id="KW-1185">Reference proteome</keyword>
<dbReference type="Pfam" id="PF00531">
    <property type="entry name" value="Death"/>
    <property type="match status" value="1"/>
</dbReference>
<dbReference type="SMART" id="SM00367">
    <property type="entry name" value="LRR_CC"/>
    <property type="match status" value="4"/>
</dbReference>
<feature type="domain" description="Death" evidence="4">
    <location>
        <begin position="17"/>
        <end position="93"/>
    </location>
</feature>